<feature type="compositionally biased region" description="Low complexity" evidence="1">
    <location>
        <begin position="23"/>
        <end position="36"/>
    </location>
</feature>
<feature type="compositionally biased region" description="Gly residues" evidence="1">
    <location>
        <begin position="100"/>
        <end position="113"/>
    </location>
</feature>
<dbReference type="InterPro" id="IPR007922">
    <property type="entry name" value="DciA-like"/>
</dbReference>
<evidence type="ECO:0000313" key="3">
    <source>
        <dbReference type="Proteomes" id="UP000003448"/>
    </source>
</evidence>
<dbReference type="AlphaFoldDB" id="I0LE58"/>
<accession>I0LE58</accession>
<protein>
    <submittedName>
        <fullName evidence="2">Uncharacterized protein</fullName>
    </submittedName>
</protein>
<feature type="compositionally biased region" description="Low complexity" evidence="1">
    <location>
        <begin position="83"/>
        <end position="94"/>
    </location>
</feature>
<evidence type="ECO:0000256" key="1">
    <source>
        <dbReference type="SAM" id="MobiDB-lite"/>
    </source>
</evidence>
<dbReference type="Proteomes" id="UP000003448">
    <property type="component" value="Unassembled WGS sequence"/>
</dbReference>
<dbReference type="STRING" id="1150864.MILUP08_30230"/>
<sequence>MSDEPDARRKGANRTGSGRKASDAATARTAGAEATGRGAGGPGAGVSGPGATTGGAGVSGAGGVDGGGPAEGASGPELARAVLDAALSRRQAAARTRRATGGGAGTDGAGGSGRRLRGYSGPGPDPRDPQPLSAVLNRLVKARGWQQPAAEATVFGAWERVVGAEVAQHSRPVKLENGELTVEARSTAWATQLRLLAGSLLKQIAQEVGHNVVRKLHIHGPAAPSWQKGPRRVRGRGPRDTYG</sequence>
<feature type="region of interest" description="Disordered" evidence="1">
    <location>
        <begin position="221"/>
        <end position="243"/>
    </location>
</feature>
<dbReference type="EMBL" id="CAIE01000047">
    <property type="protein sequence ID" value="CCH22105.1"/>
    <property type="molecule type" value="Genomic_DNA"/>
</dbReference>
<dbReference type="eggNOG" id="COG5512">
    <property type="taxonomic scope" value="Bacteria"/>
</dbReference>
<dbReference type="PANTHER" id="PTHR36456">
    <property type="entry name" value="UPF0232 PROTEIN SCO3875"/>
    <property type="match status" value="1"/>
</dbReference>
<gene>
    <name evidence="2" type="ORF">MILUP08_30230</name>
</gene>
<name>I0LE58_9ACTN</name>
<organism evidence="2 3">
    <name type="scientific">Micromonospora lupini str. Lupac 08</name>
    <dbReference type="NCBI Taxonomy" id="1150864"/>
    <lineage>
        <taxon>Bacteria</taxon>
        <taxon>Bacillati</taxon>
        <taxon>Actinomycetota</taxon>
        <taxon>Actinomycetes</taxon>
        <taxon>Micromonosporales</taxon>
        <taxon>Micromonosporaceae</taxon>
        <taxon>Micromonospora</taxon>
    </lineage>
</organism>
<dbReference type="PANTHER" id="PTHR36456:SF1">
    <property type="entry name" value="UPF0232 PROTEIN SCO3875"/>
    <property type="match status" value="1"/>
</dbReference>
<proteinExistence type="predicted"/>
<feature type="compositionally biased region" description="Gly residues" evidence="1">
    <location>
        <begin position="37"/>
        <end position="70"/>
    </location>
</feature>
<dbReference type="Pfam" id="PF05258">
    <property type="entry name" value="DciA"/>
    <property type="match status" value="1"/>
</dbReference>
<evidence type="ECO:0000313" key="2">
    <source>
        <dbReference type="EMBL" id="CCH22105.1"/>
    </source>
</evidence>
<feature type="region of interest" description="Disordered" evidence="1">
    <location>
        <begin position="1"/>
        <end position="132"/>
    </location>
</feature>
<reference evidence="3" key="1">
    <citation type="journal article" date="2012" name="J. Bacteriol.">
        <title>Genome Sequence of Micromonospora lupini Lupac 08, Isolated from Root Nodules of Lupinus angustifolius.</title>
        <authorList>
            <person name="Alonso-Vega P."/>
            <person name="Normand P."/>
            <person name="Bacigalupe R."/>
            <person name="Pujic P."/>
            <person name="Lajus A."/>
            <person name="Vallenet D."/>
            <person name="Carro L."/>
            <person name="Coll P."/>
            <person name="Trujillo M.E."/>
        </authorList>
    </citation>
    <scope>NUCLEOTIDE SEQUENCE [LARGE SCALE GENOMIC DNA]</scope>
    <source>
        <strain evidence="3">Lupac 08</strain>
    </source>
</reference>
<keyword evidence="3" id="KW-1185">Reference proteome</keyword>
<comment type="caution">
    <text evidence="2">The sequence shown here is derived from an EMBL/GenBank/DDBJ whole genome shotgun (WGS) entry which is preliminary data.</text>
</comment>